<name>A0ABR6W3L0_9BACT</name>
<gene>
    <name evidence="1" type="ORF">FH603_1315</name>
</gene>
<evidence type="ECO:0000313" key="2">
    <source>
        <dbReference type="Proteomes" id="UP000700732"/>
    </source>
</evidence>
<dbReference type="Proteomes" id="UP000700732">
    <property type="component" value="Unassembled WGS sequence"/>
</dbReference>
<comment type="caution">
    <text evidence="1">The sequence shown here is derived from an EMBL/GenBank/DDBJ whole genome shotgun (WGS) entry which is preliminary data.</text>
</comment>
<sequence>MGKYSSNNYIHYIMYYTATCIYVDYLPSGLSISVESRHLGVYTSTSYAYKPITYVTTGWLSDSDVQGQVYN</sequence>
<accession>A0ABR6W3L0</accession>
<protein>
    <submittedName>
        <fullName evidence="1">Uncharacterized protein</fullName>
    </submittedName>
</protein>
<reference evidence="1 2" key="1">
    <citation type="submission" date="2019-06" db="EMBL/GenBank/DDBJ databases">
        <title>Spirosoma utsteinense sp. nov. isolated from Antarctic ice-free soils.</title>
        <authorList>
            <person name="Tahon G."/>
        </authorList>
    </citation>
    <scope>NUCLEOTIDE SEQUENCE [LARGE SCALE GENOMIC DNA]</scope>
    <source>
        <strain evidence="1 2">LMG 31447</strain>
    </source>
</reference>
<proteinExistence type="predicted"/>
<keyword evidence="2" id="KW-1185">Reference proteome</keyword>
<organism evidence="1 2">
    <name type="scientific">Spirosoma utsteinense</name>
    <dbReference type="NCBI Taxonomy" id="2585773"/>
    <lineage>
        <taxon>Bacteria</taxon>
        <taxon>Pseudomonadati</taxon>
        <taxon>Bacteroidota</taxon>
        <taxon>Cytophagia</taxon>
        <taxon>Cytophagales</taxon>
        <taxon>Cytophagaceae</taxon>
        <taxon>Spirosoma</taxon>
    </lineage>
</organism>
<evidence type="ECO:0000313" key="1">
    <source>
        <dbReference type="EMBL" id="MBC3790819.1"/>
    </source>
</evidence>
<dbReference type="EMBL" id="VFIA01000006">
    <property type="protein sequence ID" value="MBC3790819.1"/>
    <property type="molecule type" value="Genomic_DNA"/>
</dbReference>